<sequence length="887" mass="97675">MAQELHRLKEKNAELKRQQEKTSKELAVTKQQLDSARSQLHAAERAQATTQQYVHNVEHRLALSGKGPTVVKAAKLQSDVEWLEKENSVLFGDLHTKAKEAEELKLELHKQRKLVDQVAAGLRLPSSAVLDELHDLRAQVIQLSDALAEKEDTIKRHAADQKDMQVFQGFCSTLASRTADLETRAKASEAQCAELLDFIEEKQGGEASLAAERDAASLDTKELKRELRQAQKANLELQDVLRQSQAEQKALQMKQSGKKLEEADARRHTTELQVLAAGAQKQLDFVDRELRVLLKSLHEALGSSRPPSDQDLAPSLTTMDTLAHGSPEPPSRPAEVVGLLAQVSQNLKLMLARHADLQKAADHHQHLARQNTQLWDQLSTLEPQHVHACALVADLQAQVTTSAANWKQLVQALIDHFDPTNIHACVAGREYEAASAVVAHLKRVSHAHERSKEQILQQEGMVAALRKELTECQDELAVARRVCVLRPCPEEYEAALQEQHQAKSQMVGLKDRISASEAQARQFSHQMLELQATLQAREQQMKALQQENAEQEQELLTLRTLRAVILMHKGCKGLPEQQSSPSMSSTAQPTLYPDSPLPPSSPFHYGMLNHACSQQQPQQRQPALLGHAAQRHPPTSQQHHRPSPLMHSCVSPSHQRTSRRHSRMHVLYPPGFPGLRDSSPSSSESSPAAHSPPPPARSSAPDPGRKGYTTAAGAFGITPLQMSANKRRSRGIKPAAVQGPSGYAIRALPLRRRAHSSSGDDGDGQEESFLFGRRRCCNAQGGGRSPGKPPRPPPPPVPCKHPSSDDDDYDDDDDLEVKGHGRCGKSSTAAPPVGRSLEKGRNRLPQPPLPQKVALSSGNGNDDDDNDDDDDDDDVDFKGFTSRSMRA</sequence>
<accession>A0ABQ7G6X8</accession>
<evidence type="ECO:0000256" key="1">
    <source>
        <dbReference type="SAM" id="Coils"/>
    </source>
</evidence>
<dbReference type="Proteomes" id="UP000815325">
    <property type="component" value="Unassembled WGS sequence"/>
</dbReference>
<feature type="coiled-coil region" evidence="1">
    <location>
        <begin position="527"/>
        <end position="561"/>
    </location>
</feature>
<evidence type="ECO:0000313" key="4">
    <source>
        <dbReference type="Proteomes" id="UP000815325"/>
    </source>
</evidence>
<feature type="coiled-coil region" evidence="1">
    <location>
        <begin position="455"/>
        <end position="482"/>
    </location>
</feature>
<feature type="compositionally biased region" description="Polar residues" evidence="2">
    <location>
        <begin position="576"/>
        <end position="589"/>
    </location>
</feature>
<evidence type="ECO:0000313" key="3">
    <source>
        <dbReference type="EMBL" id="KAF5830353.1"/>
    </source>
</evidence>
<proteinExistence type="predicted"/>
<feature type="region of interest" description="Disordered" evidence="2">
    <location>
        <begin position="301"/>
        <end position="333"/>
    </location>
</feature>
<organism evidence="3 4">
    <name type="scientific">Dunaliella salina</name>
    <name type="common">Green alga</name>
    <name type="synonym">Protococcus salinus</name>
    <dbReference type="NCBI Taxonomy" id="3046"/>
    <lineage>
        <taxon>Eukaryota</taxon>
        <taxon>Viridiplantae</taxon>
        <taxon>Chlorophyta</taxon>
        <taxon>core chlorophytes</taxon>
        <taxon>Chlorophyceae</taxon>
        <taxon>CS clade</taxon>
        <taxon>Chlamydomonadales</taxon>
        <taxon>Dunaliellaceae</taxon>
        <taxon>Dunaliella</taxon>
    </lineage>
</organism>
<comment type="caution">
    <text evidence="3">The sequence shown here is derived from an EMBL/GenBank/DDBJ whole genome shotgun (WGS) entry which is preliminary data.</text>
</comment>
<keyword evidence="4" id="KW-1185">Reference proteome</keyword>
<name>A0ABQ7G6X8_DUNSA</name>
<reference evidence="3" key="1">
    <citation type="submission" date="2017-08" db="EMBL/GenBank/DDBJ databases">
        <authorList>
            <person name="Polle J.E."/>
            <person name="Barry K."/>
            <person name="Cushman J."/>
            <person name="Schmutz J."/>
            <person name="Tran D."/>
            <person name="Hathwaick L.T."/>
            <person name="Yim W.C."/>
            <person name="Jenkins J."/>
            <person name="Mckie-Krisberg Z.M."/>
            <person name="Prochnik S."/>
            <person name="Lindquist E."/>
            <person name="Dockter R.B."/>
            <person name="Adam C."/>
            <person name="Molina H."/>
            <person name="Bunkerborg J."/>
            <person name="Jin E."/>
            <person name="Buchheim M."/>
            <person name="Magnuson J."/>
        </authorList>
    </citation>
    <scope>NUCLEOTIDE SEQUENCE</scope>
    <source>
        <strain evidence="3">CCAP 19/18</strain>
    </source>
</reference>
<dbReference type="EMBL" id="MU070052">
    <property type="protein sequence ID" value="KAF5830353.1"/>
    <property type="molecule type" value="Genomic_DNA"/>
</dbReference>
<feature type="compositionally biased region" description="Acidic residues" evidence="2">
    <location>
        <begin position="805"/>
        <end position="815"/>
    </location>
</feature>
<keyword evidence="1" id="KW-0175">Coiled coil</keyword>
<feature type="region of interest" description="Disordered" evidence="2">
    <location>
        <begin position="573"/>
        <end position="887"/>
    </location>
</feature>
<feature type="compositionally biased region" description="Pro residues" evidence="2">
    <location>
        <begin position="787"/>
        <end position="799"/>
    </location>
</feature>
<feature type="coiled-coil region" evidence="1">
    <location>
        <begin position="213"/>
        <end position="247"/>
    </location>
</feature>
<protein>
    <submittedName>
        <fullName evidence="3">Uncharacterized protein</fullName>
    </submittedName>
</protein>
<feature type="compositionally biased region" description="Basic and acidic residues" evidence="2">
    <location>
        <begin position="1"/>
        <end position="24"/>
    </location>
</feature>
<feature type="compositionally biased region" description="Acidic residues" evidence="2">
    <location>
        <begin position="861"/>
        <end position="875"/>
    </location>
</feature>
<feature type="region of interest" description="Disordered" evidence="2">
    <location>
        <begin position="1"/>
        <end position="26"/>
    </location>
</feature>
<feature type="compositionally biased region" description="Low complexity" evidence="2">
    <location>
        <begin position="678"/>
        <end position="689"/>
    </location>
</feature>
<gene>
    <name evidence="3" type="ORF">DUNSADRAFT_14693</name>
</gene>
<evidence type="ECO:0000256" key="2">
    <source>
        <dbReference type="SAM" id="MobiDB-lite"/>
    </source>
</evidence>